<dbReference type="SUPFAM" id="SSF58104">
    <property type="entry name" value="Methyl-accepting chemotaxis protein (MCP) signaling domain"/>
    <property type="match status" value="1"/>
</dbReference>
<keyword evidence="6" id="KW-0812">Transmembrane</keyword>
<proteinExistence type="inferred from homology"/>
<organism evidence="8 9">
    <name type="scientific">Paraburkholderia ferrariae</name>
    <dbReference type="NCBI Taxonomy" id="386056"/>
    <lineage>
        <taxon>Bacteria</taxon>
        <taxon>Pseudomonadati</taxon>
        <taxon>Pseudomonadota</taxon>
        <taxon>Betaproteobacteria</taxon>
        <taxon>Burkholderiales</taxon>
        <taxon>Burkholderiaceae</taxon>
        <taxon>Paraburkholderia</taxon>
    </lineage>
</organism>
<feature type="domain" description="Methyl-accepting transducer" evidence="7">
    <location>
        <begin position="273"/>
        <end position="502"/>
    </location>
</feature>
<keyword evidence="9" id="KW-1185">Reference proteome</keyword>
<protein>
    <submittedName>
        <fullName evidence="8">Methyl-accepting chemotaxis protein</fullName>
    </submittedName>
</protein>
<dbReference type="PANTHER" id="PTHR43531:SF14">
    <property type="entry name" value="METHYL-ACCEPTING CHEMOTAXIS PROTEIN I-RELATED"/>
    <property type="match status" value="1"/>
</dbReference>
<feature type="transmembrane region" description="Helical" evidence="6">
    <location>
        <begin position="189"/>
        <end position="212"/>
    </location>
</feature>
<dbReference type="PRINTS" id="PR00260">
    <property type="entry name" value="CHEMTRNSDUCR"/>
</dbReference>
<evidence type="ECO:0000256" key="6">
    <source>
        <dbReference type="SAM" id="Phobius"/>
    </source>
</evidence>
<dbReference type="EMBL" id="JAYMRV010000013">
    <property type="protein sequence ID" value="MEM5425903.1"/>
    <property type="molecule type" value="Genomic_DNA"/>
</dbReference>
<evidence type="ECO:0000313" key="8">
    <source>
        <dbReference type="EMBL" id="MEM5425903.1"/>
    </source>
</evidence>
<name>A0ABU9S268_9BURK</name>
<dbReference type="InterPro" id="IPR004089">
    <property type="entry name" value="MCPsignal_dom"/>
</dbReference>
<dbReference type="Pfam" id="PF00015">
    <property type="entry name" value="MCPsignal"/>
    <property type="match status" value="1"/>
</dbReference>
<evidence type="ECO:0000256" key="3">
    <source>
        <dbReference type="PROSITE-ProRule" id="PRU00284"/>
    </source>
</evidence>
<dbReference type="PROSITE" id="PS50111">
    <property type="entry name" value="CHEMOTAXIS_TRANSDUC_2"/>
    <property type="match status" value="1"/>
</dbReference>
<keyword evidence="6" id="KW-0472">Membrane</keyword>
<dbReference type="InterPro" id="IPR024478">
    <property type="entry name" value="HlyB_4HB_MCP"/>
</dbReference>
<feature type="compositionally biased region" description="Polar residues" evidence="5">
    <location>
        <begin position="546"/>
        <end position="562"/>
    </location>
</feature>
<dbReference type="CDD" id="cd11386">
    <property type="entry name" value="MCP_signal"/>
    <property type="match status" value="1"/>
</dbReference>
<reference evidence="8 9" key="1">
    <citation type="submission" date="2024-01" db="EMBL/GenBank/DDBJ databases">
        <title>The diversity of rhizobia nodulating Mimosa spp. in eleven states of Brazil covering several biomes is determined by host plant, location, and edaphic factors.</title>
        <authorList>
            <person name="Rouws L."/>
            <person name="Barauna A."/>
            <person name="Beukes C."/>
            <person name="De Faria S.M."/>
            <person name="Gross E."/>
            <person name="Dos Reis Junior F.B."/>
            <person name="Simon M."/>
            <person name="Maluk M."/>
            <person name="Odee D.W."/>
            <person name="Kenicer G."/>
            <person name="Young J.P.W."/>
            <person name="Reis V.M."/>
            <person name="Zilli J."/>
            <person name="James E.K."/>
        </authorList>
    </citation>
    <scope>NUCLEOTIDE SEQUENCE [LARGE SCALE GENOMIC DNA]</scope>
    <source>
        <strain evidence="8 9">JPY167</strain>
    </source>
</reference>
<feature type="coiled-coil region" evidence="4">
    <location>
        <begin position="473"/>
        <end position="511"/>
    </location>
</feature>
<accession>A0ABU9S268</accession>
<dbReference type="PANTHER" id="PTHR43531">
    <property type="entry name" value="PROTEIN ICFG"/>
    <property type="match status" value="1"/>
</dbReference>
<evidence type="ECO:0000313" key="9">
    <source>
        <dbReference type="Proteomes" id="UP001489897"/>
    </source>
</evidence>
<keyword evidence="4" id="KW-0175">Coiled coil</keyword>
<evidence type="ECO:0000256" key="2">
    <source>
        <dbReference type="ARBA" id="ARBA00029447"/>
    </source>
</evidence>
<keyword evidence="6" id="KW-1133">Transmembrane helix</keyword>
<gene>
    <name evidence="8" type="ORF">VSR73_33225</name>
</gene>
<evidence type="ECO:0000259" key="7">
    <source>
        <dbReference type="PROSITE" id="PS50111"/>
    </source>
</evidence>
<evidence type="ECO:0000256" key="5">
    <source>
        <dbReference type="SAM" id="MobiDB-lite"/>
    </source>
</evidence>
<dbReference type="InterPro" id="IPR051310">
    <property type="entry name" value="MCP_chemotaxis"/>
</dbReference>
<dbReference type="InterPro" id="IPR004090">
    <property type="entry name" value="Chemotax_Me-accpt_rcpt"/>
</dbReference>
<dbReference type="SMART" id="SM00283">
    <property type="entry name" value="MA"/>
    <property type="match status" value="1"/>
</dbReference>
<keyword evidence="3" id="KW-0807">Transducer</keyword>
<evidence type="ECO:0000256" key="4">
    <source>
        <dbReference type="SAM" id="Coils"/>
    </source>
</evidence>
<sequence>MQSLKNLKVVTQLILGFSSVIVLLVGLGAFSVFEVSSENDHVAQLRDNWLPSVRSSLQMQAGLRAISLAEYRASGAQTPSASQEADARIDAGLADYRRASAEYEKLIAEAEEKTAYADIQTLMSKYLEVDQQIRAFGRANKQAEAMALMQGQSGTLRDAMEKDIGTIVAVNEAGAAKEGEAAGQAYSHAIVLVIALIVSASAVALGVALIIARGIAKQLGGEPRDAAALASDIAAGDLRVALQLKSGDRSSLMFSLGAMKDQLTRIVQGIKTSSESISVAAGEIAQGNTDLSQRTEEQAASLEETASSMEELTSTVRQNADNAKQATVLASTASGYAQRGGEVVGRVVDTMHRITESSAKVAEIISVIEGIAFQTNILALNAAVEAARAGEQGRGFAVVAGEVRILAQRSATAAKEIKELIGESVTRVDTGSQLVEEAGSTISEIVQSVKRVSDIMSEIAAASEEQSTGIEQVNQAVTQMDEVTQQNAALVEEASAAAQSMAQQAQALRQAVAVFKVGEDRSMGTSFVATAGRERVLDAAKKPVTLSPTRHAQRPSKQSAATRSCDVPAEPDWQTV</sequence>
<dbReference type="Gene3D" id="1.10.287.950">
    <property type="entry name" value="Methyl-accepting chemotaxis protein"/>
    <property type="match status" value="1"/>
</dbReference>
<evidence type="ECO:0000256" key="1">
    <source>
        <dbReference type="ARBA" id="ARBA00022481"/>
    </source>
</evidence>
<comment type="caution">
    <text evidence="8">The sequence shown here is derived from an EMBL/GenBank/DDBJ whole genome shotgun (WGS) entry which is preliminary data.</text>
</comment>
<comment type="similarity">
    <text evidence="2">Belongs to the methyl-accepting chemotaxis (MCP) protein family.</text>
</comment>
<dbReference type="Pfam" id="PF12729">
    <property type="entry name" value="4HB_MCP_1"/>
    <property type="match status" value="1"/>
</dbReference>
<dbReference type="Proteomes" id="UP001489897">
    <property type="component" value="Unassembled WGS sequence"/>
</dbReference>
<keyword evidence="1" id="KW-0488">Methylation</keyword>
<feature type="region of interest" description="Disordered" evidence="5">
    <location>
        <begin position="540"/>
        <end position="576"/>
    </location>
</feature>
<dbReference type="RefSeq" id="WP_342949719.1">
    <property type="nucleotide sequence ID" value="NZ_JAYMRV010000013.1"/>
</dbReference>
<feature type="transmembrane region" description="Helical" evidence="6">
    <location>
        <begin position="12"/>
        <end position="33"/>
    </location>
</feature>